<dbReference type="AlphaFoldDB" id="A0A285CHJ3"/>
<accession>A0A285CHJ3</accession>
<evidence type="ECO:0000313" key="1">
    <source>
        <dbReference type="EMBL" id="SNX67077.1"/>
    </source>
</evidence>
<evidence type="ECO:0000313" key="2">
    <source>
        <dbReference type="Proteomes" id="UP000219546"/>
    </source>
</evidence>
<gene>
    <name evidence="1" type="ORF">SAMN05877753_101392</name>
</gene>
<keyword evidence="2" id="KW-1185">Reference proteome</keyword>
<sequence>MIILKLLRVIVAWEISLNIDVLSVSGIIENIKHDVCDANQVELERCYELHLVMENINHSDFVFSMYFTGIR</sequence>
<dbReference type="EMBL" id="OAOP01000001">
    <property type="protein sequence ID" value="SNX67077.1"/>
    <property type="molecule type" value="Genomic_DNA"/>
</dbReference>
<reference evidence="1 2" key="1">
    <citation type="submission" date="2017-08" db="EMBL/GenBank/DDBJ databases">
        <authorList>
            <person name="de Groot N.N."/>
        </authorList>
    </citation>
    <scope>NUCLEOTIDE SEQUENCE [LARGE SCALE GENOMIC DNA]</scope>
    <source>
        <strain evidence="1 2">JC228</strain>
    </source>
</reference>
<name>A0A285CHJ3_9BACI</name>
<proteinExistence type="predicted"/>
<organism evidence="1 2">
    <name type="scientific">Bacillus oleivorans</name>
    <dbReference type="NCBI Taxonomy" id="1448271"/>
    <lineage>
        <taxon>Bacteria</taxon>
        <taxon>Bacillati</taxon>
        <taxon>Bacillota</taxon>
        <taxon>Bacilli</taxon>
        <taxon>Bacillales</taxon>
        <taxon>Bacillaceae</taxon>
        <taxon>Bacillus</taxon>
    </lineage>
</organism>
<dbReference type="Proteomes" id="UP000219546">
    <property type="component" value="Unassembled WGS sequence"/>
</dbReference>
<protein>
    <submittedName>
        <fullName evidence="1">Uncharacterized protein</fullName>
    </submittedName>
</protein>